<reference evidence="3" key="3">
    <citation type="submission" date="2025-08" db="UniProtKB">
        <authorList>
            <consortium name="Ensembl"/>
        </authorList>
    </citation>
    <scope>IDENTIFICATION</scope>
</reference>
<proteinExistence type="predicted"/>
<dbReference type="OMA" id="HKRIPVY"/>
<accession>A0A3P8YBS8</accession>
<feature type="chain" id="PRO_5044198187" description="DNA/RNA non-specific endonuclease domain-containing protein" evidence="2">
    <location>
        <begin position="30"/>
        <end position="221"/>
    </location>
</feature>
<dbReference type="InParanoid" id="A0A3P8YBS8"/>
<dbReference type="STRING" id="8010.ENSELUP00000014057"/>
<reference evidence="4" key="1">
    <citation type="journal article" date="2014" name="PLoS ONE">
        <title>The genome and linkage map of the northern pike (Esox lucius): conserved synteny revealed between the salmonid sister group and the Neoteleostei.</title>
        <authorList>
            <person name="Rondeau E.B."/>
            <person name="Minkley D.R."/>
            <person name="Leong J.S."/>
            <person name="Messmer A.M."/>
            <person name="Jantzen J.R."/>
            <person name="von Schalburg K.R."/>
            <person name="Lemon C."/>
            <person name="Bird N.H."/>
            <person name="Koop B.F."/>
        </authorList>
    </citation>
    <scope>NUCLEOTIDE SEQUENCE</scope>
</reference>
<feature type="compositionally biased region" description="Basic and acidic residues" evidence="1">
    <location>
        <begin position="183"/>
        <end position="195"/>
    </location>
</feature>
<evidence type="ECO:0000256" key="1">
    <source>
        <dbReference type="SAM" id="MobiDB-lite"/>
    </source>
</evidence>
<dbReference type="Gene3D" id="3.40.570.10">
    <property type="entry name" value="Extracellular Endonuclease, subunit A"/>
    <property type="match status" value="1"/>
</dbReference>
<feature type="compositionally biased region" description="Basic and acidic residues" evidence="1">
    <location>
        <begin position="151"/>
        <end position="165"/>
    </location>
</feature>
<evidence type="ECO:0000313" key="3">
    <source>
        <dbReference type="Ensembl" id="ENSELUP00000014057.3"/>
    </source>
</evidence>
<dbReference type="Ensembl" id="ENSELUT00000038762.3">
    <property type="protein sequence ID" value="ENSELUP00000014057.3"/>
    <property type="gene ID" value="ENSELUG00000014111.3"/>
</dbReference>
<sequence>IVLLRAMQFSPGVLVLVLALFHCSPKAAATVVEDFNHVERCKDSLYMGTPPRGIIDVKLKKICQRYADKPRYVTLYDPQKRIPVYSAYSFKKTEGDRRVDYPWMYEPQLAEVDGNGNMLPFPTGYLHMKFEDSQAVLDDYSDVVLYERGHLNPDQHQSDPYDPRGTHPRPPEQLLPWNGLHRNRGDDHGSHDPSEQPRPGGYPGGRVVRLLLHRLRPQLPP</sequence>
<feature type="signal peptide" evidence="2">
    <location>
        <begin position="1"/>
        <end position="29"/>
    </location>
</feature>
<evidence type="ECO:0008006" key="5">
    <source>
        <dbReference type="Google" id="ProtNLM"/>
    </source>
</evidence>
<evidence type="ECO:0000256" key="2">
    <source>
        <dbReference type="SAM" id="SignalP"/>
    </source>
</evidence>
<evidence type="ECO:0000313" key="4">
    <source>
        <dbReference type="Proteomes" id="UP000265140"/>
    </source>
</evidence>
<dbReference type="Bgee" id="ENSELUG00000014111">
    <property type="expression patterns" value="Expressed in ovary and 1 other cell type or tissue"/>
</dbReference>
<dbReference type="AlphaFoldDB" id="A0A3P8YBS8"/>
<protein>
    <recommendedName>
        <fullName evidence="5">DNA/RNA non-specific endonuclease domain-containing protein</fullName>
    </recommendedName>
</protein>
<dbReference type="InterPro" id="IPR044925">
    <property type="entry name" value="His-Me_finger_sf"/>
</dbReference>
<name>A0A3P8YBS8_ESOLU</name>
<dbReference type="Proteomes" id="UP000265140">
    <property type="component" value="Chromosome 7"/>
</dbReference>
<dbReference type="SUPFAM" id="SSF54060">
    <property type="entry name" value="His-Me finger endonucleases"/>
    <property type="match status" value="1"/>
</dbReference>
<reference evidence="3" key="2">
    <citation type="submission" date="2020-02" db="EMBL/GenBank/DDBJ databases">
        <title>Esox lucius (northern pike) genome, fEsoLuc1, primary haplotype.</title>
        <authorList>
            <person name="Myers G."/>
            <person name="Karagic N."/>
            <person name="Meyer A."/>
            <person name="Pippel M."/>
            <person name="Reichard M."/>
            <person name="Winkler S."/>
            <person name="Tracey A."/>
            <person name="Sims Y."/>
            <person name="Howe K."/>
            <person name="Rhie A."/>
            <person name="Formenti G."/>
            <person name="Durbin R."/>
            <person name="Fedrigo O."/>
            <person name="Jarvis E.D."/>
        </authorList>
    </citation>
    <scope>NUCLEOTIDE SEQUENCE [LARGE SCALE GENOMIC DNA]</scope>
</reference>
<dbReference type="PANTHER" id="PTHR21472">
    <property type="entry name" value="ENDONUCLEASE DOMAIN-CONTAINING 1 PROTEIN ENDOD1"/>
    <property type="match status" value="1"/>
</dbReference>
<dbReference type="PANTHER" id="PTHR21472:SF17">
    <property type="entry name" value="ENDONUCLEASE DOMAIN-CONTAINING 1 PROTEIN-LIKE"/>
    <property type="match status" value="1"/>
</dbReference>
<dbReference type="InterPro" id="IPR039015">
    <property type="entry name" value="ENDOD1"/>
</dbReference>
<organism evidence="3 4">
    <name type="scientific">Esox lucius</name>
    <name type="common">Northern pike</name>
    <dbReference type="NCBI Taxonomy" id="8010"/>
    <lineage>
        <taxon>Eukaryota</taxon>
        <taxon>Metazoa</taxon>
        <taxon>Chordata</taxon>
        <taxon>Craniata</taxon>
        <taxon>Vertebrata</taxon>
        <taxon>Euteleostomi</taxon>
        <taxon>Actinopterygii</taxon>
        <taxon>Neopterygii</taxon>
        <taxon>Teleostei</taxon>
        <taxon>Protacanthopterygii</taxon>
        <taxon>Esociformes</taxon>
        <taxon>Esocidae</taxon>
        <taxon>Esox</taxon>
    </lineage>
</organism>
<reference evidence="3" key="4">
    <citation type="submission" date="2025-09" db="UniProtKB">
        <authorList>
            <consortium name="Ensembl"/>
        </authorList>
    </citation>
    <scope>IDENTIFICATION</scope>
</reference>
<dbReference type="InterPro" id="IPR044929">
    <property type="entry name" value="DNA/RNA_non-sp_Endonuclease_sf"/>
</dbReference>
<feature type="region of interest" description="Disordered" evidence="1">
    <location>
        <begin position="151"/>
        <end position="206"/>
    </location>
</feature>
<keyword evidence="2" id="KW-0732">Signal</keyword>
<dbReference type="GeneTree" id="ENSGT01030000234592"/>
<keyword evidence="4" id="KW-1185">Reference proteome</keyword>